<dbReference type="Proteomes" id="UP001595386">
    <property type="component" value="Unassembled WGS sequence"/>
</dbReference>
<name>A0ABV7BAD5_9GAMM</name>
<gene>
    <name evidence="4" type="ORF">ACFODV_16740</name>
</gene>
<dbReference type="PROSITE" id="PS50113">
    <property type="entry name" value="PAC"/>
    <property type="match status" value="1"/>
</dbReference>
<evidence type="ECO:0000259" key="3">
    <source>
        <dbReference type="PROSITE" id="PS50887"/>
    </source>
</evidence>
<dbReference type="InterPro" id="IPR000160">
    <property type="entry name" value="GGDEF_dom"/>
</dbReference>
<proteinExistence type="predicted"/>
<dbReference type="Gene3D" id="3.30.70.270">
    <property type="match status" value="1"/>
</dbReference>
<dbReference type="InterPro" id="IPR029787">
    <property type="entry name" value="Nucleotide_cyclase"/>
</dbReference>
<evidence type="ECO:0000313" key="4">
    <source>
        <dbReference type="EMBL" id="MFC2993668.1"/>
    </source>
</evidence>
<dbReference type="SUPFAM" id="SSF55073">
    <property type="entry name" value="Nucleotide cyclase"/>
    <property type="match status" value="1"/>
</dbReference>
<dbReference type="InterPro" id="IPR052155">
    <property type="entry name" value="Biofilm_reg_signaling"/>
</dbReference>
<dbReference type="SUPFAM" id="SSF55785">
    <property type="entry name" value="PYP-like sensor domain (PAS domain)"/>
    <property type="match status" value="2"/>
</dbReference>
<dbReference type="PANTHER" id="PTHR44757">
    <property type="entry name" value="DIGUANYLATE CYCLASE DGCP"/>
    <property type="match status" value="1"/>
</dbReference>
<dbReference type="PROSITE" id="PS50112">
    <property type="entry name" value="PAS"/>
    <property type="match status" value="1"/>
</dbReference>
<dbReference type="RefSeq" id="WP_379761491.1">
    <property type="nucleotide sequence ID" value="NZ_JBHRSQ010000040.1"/>
</dbReference>
<dbReference type="SMART" id="SM00086">
    <property type="entry name" value="PAC"/>
    <property type="match status" value="1"/>
</dbReference>
<dbReference type="PROSITE" id="PS50887">
    <property type="entry name" value="GGDEF"/>
    <property type="match status" value="1"/>
</dbReference>
<keyword evidence="5" id="KW-1185">Reference proteome</keyword>
<dbReference type="CDD" id="cd00130">
    <property type="entry name" value="PAS"/>
    <property type="match status" value="2"/>
</dbReference>
<dbReference type="SMART" id="SM00091">
    <property type="entry name" value="PAS"/>
    <property type="match status" value="2"/>
</dbReference>
<keyword evidence="4" id="KW-0548">Nucleotidyltransferase</keyword>
<reference evidence="5" key="1">
    <citation type="journal article" date="2019" name="Int. J. Syst. Evol. Microbiol.">
        <title>The Global Catalogue of Microorganisms (GCM) 10K type strain sequencing project: providing services to taxonomists for standard genome sequencing and annotation.</title>
        <authorList>
            <consortium name="The Broad Institute Genomics Platform"/>
            <consortium name="The Broad Institute Genome Sequencing Center for Infectious Disease"/>
            <person name="Wu L."/>
            <person name="Ma J."/>
        </authorList>
    </citation>
    <scope>NUCLEOTIDE SEQUENCE [LARGE SCALE GENOMIC DNA]</scope>
    <source>
        <strain evidence="5">KCTC 52660</strain>
    </source>
</reference>
<accession>A0ABV7BAD5</accession>
<evidence type="ECO:0000259" key="1">
    <source>
        <dbReference type="PROSITE" id="PS50112"/>
    </source>
</evidence>
<dbReference type="SMART" id="SM00267">
    <property type="entry name" value="GGDEF"/>
    <property type="match status" value="1"/>
</dbReference>
<dbReference type="PANTHER" id="PTHR44757:SF2">
    <property type="entry name" value="BIOFILM ARCHITECTURE MAINTENANCE PROTEIN MBAA"/>
    <property type="match status" value="1"/>
</dbReference>
<dbReference type="NCBIfam" id="TIGR00229">
    <property type="entry name" value="sensory_box"/>
    <property type="match status" value="2"/>
</dbReference>
<dbReference type="EMBL" id="JBHRSQ010000040">
    <property type="protein sequence ID" value="MFC2993668.1"/>
    <property type="molecule type" value="Genomic_DNA"/>
</dbReference>
<dbReference type="Pfam" id="PF08447">
    <property type="entry name" value="PAS_3"/>
    <property type="match status" value="1"/>
</dbReference>
<dbReference type="InterPro" id="IPR000700">
    <property type="entry name" value="PAS-assoc_C"/>
</dbReference>
<feature type="domain" description="PAS" evidence="1">
    <location>
        <begin position="17"/>
        <end position="74"/>
    </location>
</feature>
<keyword evidence="4" id="KW-0808">Transferase</keyword>
<sequence length="439" mass="48422">MDLLQDAFAHSPDALMVVTAETDGGFRFLRVNASFVEATGFSRAQAEGARLEDLLPPEDAERLAVEYRRCLAQGTTVEFEQPYEVPSGQRTWHVCLRPMGPLGTQRLIVSARDITWSRNFAQQLNAVAAFMPGFVYQLCMAPDGRWYYSFVGEQAETMFGVLVAEALADANTLMGLIHPDDSERVIRESLHAAEHLTPWHSEFRMLHRDGRLQWVEAHDQPQKLGDGTVLWTGYVNDITERKALEASLLASEAKYRRLAQFDPVTGLANRSEFFSRLNHAIQLAERKAQTLALLFIDLDRFKPINDAYGHATGDALLRQVGERLRGELRGTDLVARIGGDEFTVLLQGPIDSATAQQVAEKLCEAMATPFPLNDHPLSLSASIGVALYPAHGQNTEALTHAADEAMYHAKAAGRGIAFLSLSKEDPHHGGCADNLGARS</sequence>
<dbReference type="InterPro" id="IPR043128">
    <property type="entry name" value="Rev_trsase/Diguanyl_cyclase"/>
</dbReference>
<comment type="caution">
    <text evidence="4">The sequence shown here is derived from an EMBL/GenBank/DDBJ whole genome shotgun (WGS) entry which is preliminary data.</text>
</comment>
<dbReference type="Pfam" id="PF00990">
    <property type="entry name" value="GGDEF"/>
    <property type="match status" value="1"/>
</dbReference>
<evidence type="ECO:0000259" key="2">
    <source>
        <dbReference type="PROSITE" id="PS50113"/>
    </source>
</evidence>
<dbReference type="GO" id="GO:0052621">
    <property type="term" value="F:diguanylate cyclase activity"/>
    <property type="evidence" value="ECO:0007669"/>
    <property type="project" value="UniProtKB-EC"/>
</dbReference>
<dbReference type="CDD" id="cd01949">
    <property type="entry name" value="GGDEF"/>
    <property type="match status" value="1"/>
</dbReference>
<dbReference type="InterPro" id="IPR013655">
    <property type="entry name" value="PAS_fold_3"/>
</dbReference>
<organism evidence="4 5">
    <name type="scientific">Halomonas tibetensis</name>
    <dbReference type="NCBI Taxonomy" id="2259590"/>
    <lineage>
        <taxon>Bacteria</taxon>
        <taxon>Pseudomonadati</taxon>
        <taxon>Pseudomonadota</taxon>
        <taxon>Gammaproteobacteria</taxon>
        <taxon>Oceanospirillales</taxon>
        <taxon>Halomonadaceae</taxon>
        <taxon>Halomonas</taxon>
    </lineage>
</organism>
<evidence type="ECO:0000313" key="5">
    <source>
        <dbReference type="Proteomes" id="UP001595386"/>
    </source>
</evidence>
<feature type="domain" description="GGDEF" evidence="3">
    <location>
        <begin position="289"/>
        <end position="422"/>
    </location>
</feature>
<feature type="domain" description="PAC" evidence="2">
    <location>
        <begin position="199"/>
        <end position="250"/>
    </location>
</feature>
<dbReference type="Gene3D" id="3.30.450.20">
    <property type="entry name" value="PAS domain"/>
    <property type="match status" value="2"/>
</dbReference>
<dbReference type="NCBIfam" id="TIGR00254">
    <property type="entry name" value="GGDEF"/>
    <property type="match status" value="1"/>
</dbReference>
<dbReference type="Pfam" id="PF08448">
    <property type="entry name" value="PAS_4"/>
    <property type="match status" value="1"/>
</dbReference>
<dbReference type="InterPro" id="IPR001610">
    <property type="entry name" value="PAC"/>
</dbReference>
<dbReference type="InterPro" id="IPR035965">
    <property type="entry name" value="PAS-like_dom_sf"/>
</dbReference>
<dbReference type="InterPro" id="IPR013656">
    <property type="entry name" value="PAS_4"/>
</dbReference>
<dbReference type="EC" id="2.7.7.65" evidence="4"/>
<protein>
    <submittedName>
        <fullName evidence="4">Diguanylate cyclase domain-containing protein</fullName>
        <ecNumber evidence="4">2.7.7.65</ecNumber>
    </submittedName>
</protein>
<dbReference type="InterPro" id="IPR000014">
    <property type="entry name" value="PAS"/>
</dbReference>